<protein>
    <recommendedName>
        <fullName evidence="1">RNase H type-1 domain-containing protein</fullName>
    </recommendedName>
</protein>
<dbReference type="Proteomes" id="UP001152523">
    <property type="component" value="Unassembled WGS sequence"/>
</dbReference>
<evidence type="ECO:0000313" key="2">
    <source>
        <dbReference type="EMBL" id="CAH9078697.1"/>
    </source>
</evidence>
<dbReference type="GO" id="GO:0004523">
    <property type="term" value="F:RNA-DNA hybrid ribonuclease activity"/>
    <property type="evidence" value="ECO:0007669"/>
    <property type="project" value="InterPro"/>
</dbReference>
<dbReference type="Pfam" id="PF13456">
    <property type="entry name" value="RVT_3"/>
    <property type="match status" value="1"/>
</dbReference>
<name>A0AAV0CN01_9ASTE</name>
<dbReference type="InterPro" id="IPR052929">
    <property type="entry name" value="RNase_H-like_EbsB-rel"/>
</dbReference>
<feature type="domain" description="RNase H type-1" evidence="1">
    <location>
        <begin position="54"/>
        <end position="117"/>
    </location>
</feature>
<dbReference type="InterPro" id="IPR002156">
    <property type="entry name" value="RNaseH_domain"/>
</dbReference>
<proteinExistence type="predicted"/>
<gene>
    <name evidence="2" type="ORF">CEPIT_LOCUS6559</name>
</gene>
<accession>A0AAV0CN01</accession>
<dbReference type="InterPro" id="IPR036397">
    <property type="entry name" value="RNaseH_sf"/>
</dbReference>
<organism evidence="2 3">
    <name type="scientific">Cuscuta epithymum</name>
    <dbReference type="NCBI Taxonomy" id="186058"/>
    <lineage>
        <taxon>Eukaryota</taxon>
        <taxon>Viridiplantae</taxon>
        <taxon>Streptophyta</taxon>
        <taxon>Embryophyta</taxon>
        <taxon>Tracheophyta</taxon>
        <taxon>Spermatophyta</taxon>
        <taxon>Magnoliopsida</taxon>
        <taxon>eudicotyledons</taxon>
        <taxon>Gunneridae</taxon>
        <taxon>Pentapetalae</taxon>
        <taxon>asterids</taxon>
        <taxon>lamiids</taxon>
        <taxon>Solanales</taxon>
        <taxon>Convolvulaceae</taxon>
        <taxon>Cuscuteae</taxon>
        <taxon>Cuscuta</taxon>
        <taxon>Cuscuta subgen. Cuscuta</taxon>
    </lineage>
</organism>
<dbReference type="EMBL" id="CAMAPF010000033">
    <property type="protein sequence ID" value="CAH9078697.1"/>
    <property type="molecule type" value="Genomic_DNA"/>
</dbReference>
<dbReference type="AlphaFoldDB" id="A0AAV0CN01"/>
<dbReference type="Gene3D" id="3.30.420.10">
    <property type="entry name" value="Ribonuclease H-like superfamily/Ribonuclease H"/>
    <property type="match status" value="1"/>
</dbReference>
<evidence type="ECO:0000259" key="1">
    <source>
        <dbReference type="Pfam" id="PF13456"/>
    </source>
</evidence>
<comment type="caution">
    <text evidence="2">The sequence shown here is derived from an EMBL/GenBank/DDBJ whole genome shotgun (WGS) entry which is preliminary data.</text>
</comment>
<dbReference type="GO" id="GO:0003676">
    <property type="term" value="F:nucleic acid binding"/>
    <property type="evidence" value="ECO:0007669"/>
    <property type="project" value="InterPro"/>
</dbReference>
<dbReference type="InterPro" id="IPR012337">
    <property type="entry name" value="RNaseH-like_sf"/>
</dbReference>
<dbReference type="PANTHER" id="PTHR47074">
    <property type="entry name" value="BNAC02G40300D PROTEIN"/>
    <property type="match status" value="1"/>
</dbReference>
<sequence>MHQARSLVESWTSAQMKEHRAGTNLPLGSKGWSCPGSGFLKVYVDASIDGHCHGLSWVVRNAAGEFLAGGSKKGGGRCSPLEAELLGIREVLSWLKAQAWDSIEVESDTLKWLKLVVWRSDRLRMTLEIPARSSIIYLLLLLGTQRTKSRIQRLVICLKARFGSLHFRVVLLTLCHLI</sequence>
<evidence type="ECO:0000313" key="3">
    <source>
        <dbReference type="Proteomes" id="UP001152523"/>
    </source>
</evidence>
<dbReference type="SUPFAM" id="SSF53098">
    <property type="entry name" value="Ribonuclease H-like"/>
    <property type="match status" value="1"/>
</dbReference>
<dbReference type="PANTHER" id="PTHR47074:SF11">
    <property type="entry name" value="REVERSE TRANSCRIPTASE-LIKE PROTEIN"/>
    <property type="match status" value="1"/>
</dbReference>
<reference evidence="2" key="1">
    <citation type="submission" date="2022-07" db="EMBL/GenBank/DDBJ databases">
        <authorList>
            <person name="Macas J."/>
            <person name="Novak P."/>
            <person name="Neumann P."/>
        </authorList>
    </citation>
    <scope>NUCLEOTIDE SEQUENCE</scope>
</reference>
<keyword evidence="3" id="KW-1185">Reference proteome</keyword>